<dbReference type="EMBL" id="BFBB01000003">
    <property type="protein sequence ID" value="GBF49767.1"/>
    <property type="molecule type" value="Genomic_DNA"/>
</dbReference>
<reference evidence="1 2" key="1">
    <citation type="submission" date="2018-02" db="EMBL/GenBank/DDBJ databases">
        <title>Novel Leptospira species isolated from soil and water in Japan.</title>
        <authorList>
            <person name="Nakao R."/>
            <person name="Masuzawa T."/>
        </authorList>
    </citation>
    <scope>NUCLEOTIDE SEQUENCE [LARGE SCALE GENOMIC DNA]</scope>
    <source>
        <strain evidence="1 2">YH101</strain>
    </source>
</reference>
<dbReference type="AlphaFoldDB" id="A0A2P2DYR4"/>
<accession>A0A2P2DYR4</accession>
<organism evidence="1 2">
    <name type="scientific">Leptospira ryugenii</name>
    <dbReference type="NCBI Taxonomy" id="1917863"/>
    <lineage>
        <taxon>Bacteria</taxon>
        <taxon>Pseudomonadati</taxon>
        <taxon>Spirochaetota</taxon>
        <taxon>Spirochaetia</taxon>
        <taxon>Leptospirales</taxon>
        <taxon>Leptospiraceae</taxon>
        <taxon>Leptospira</taxon>
    </lineage>
</organism>
<dbReference type="RefSeq" id="WP_108974935.1">
    <property type="nucleotide sequence ID" value="NZ_BFBB01000003.1"/>
</dbReference>
<evidence type="ECO:0000313" key="2">
    <source>
        <dbReference type="Proteomes" id="UP000245133"/>
    </source>
</evidence>
<sequence length="125" mass="14531">MKYYLSSSLLYGLILSKEKPTILSELESLLQNQARFYTSVWTLIEFFQEESIIQKNVSRTILHLITELTEEILPLQKDVLEVLQLQGRDDKTQTIESQIAILYGMDFIINFQNGRSSLRNLSIET</sequence>
<name>A0A2P2DYR4_9LEPT</name>
<protein>
    <submittedName>
        <fullName evidence="1">Uncharacterized protein</fullName>
    </submittedName>
</protein>
<keyword evidence="2" id="KW-1185">Reference proteome</keyword>
<gene>
    <name evidence="1" type="ORF">LPTSP4_12860</name>
</gene>
<comment type="caution">
    <text evidence="1">The sequence shown here is derived from an EMBL/GenBank/DDBJ whole genome shotgun (WGS) entry which is preliminary data.</text>
</comment>
<proteinExistence type="predicted"/>
<evidence type="ECO:0000313" key="1">
    <source>
        <dbReference type="EMBL" id="GBF49767.1"/>
    </source>
</evidence>
<dbReference type="Proteomes" id="UP000245133">
    <property type="component" value="Unassembled WGS sequence"/>
</dbReference>